<accession>A0A8X6RTP9</accession>
<comment type="caution">
    <text evidence="1">The sequence shown here is derived from an EMBL/GenBank/DDBJ whole genome shotgun (WGS) entry which is preliminary data.</text>
</comment>
<evidence type="ECO:0000313" key="2">
    <source>
        <dbReference type="Proteomes" id="UP000887159"/>
    </source>
</evidence>
<dbReference type="EMBL" id="BMAU01021220">
    <property type="protein sequence ID" value="GFY00416.1"/>
    <property type="molecule type" value="Genomic_DNA"/>
</dbReference>
<dbReference type="AlphaFoldDB" id="A0A8X6RTP9"/>
<dbReference type="Proteomes" id="UP000887159">
    <property type="component" value="Unassembled WGS sequence"/>
</dbReference>
<keyword evidence="2" id="KW-1185">Reference proteome</keyword>
<gene>
    <name evidence="1" type="ORF">TNCV_1664551</name>
</gene>
<evidence type="ECO:0000313" key="1">
    <source>
        <dbReference type="EMBL" id="GFY00416.1"/>
    </source>
</evidence>
<sequence length="111" mass="13100">MIEIIRKYSLDRSKKLLVDSSMVKTTLTQLQREWLLFIVYMDQWRNREHFGSSYKVRLWAPKLDLTKGKYLAAVRLSDPYNPDPPVMRGLQRCTNANGTDISRKIRLCHKS</sequence>
<reference evidence="1" key="1">
    <citation type="submission" date="2020-08" db="EMBL/GenBank/DDBJ databases">
        <title>Multicomponent nature underlies the extraordinary mechanical properties of spider dragline silk.</title>
        <authorList>
            <person name="Kono N."/>
            <person name="Nakamura H."/>
            <person name="Mori M."/>
            <person name="Yoshida Y."/>
            <person name="Ohtoshi R."/>
            <person name="Malay A.D."/>
            <person name="Moran D.A.P."/>
            <person name="Tomita M."/>
            <person name="Numata K."/>
            <person name="Arakawa K."/>
        </authorList>
    </citation>
    <scope>NUCLEOTIDE SEQUENCE</scope>
</reference>
<name>A0A8X6RTP9_TRICX</name>
<protein>
    <submittedName>
        <fullName evidence="1">Uncharacterized protein</fullName>
    </submittedName>
</protein>
<proteinExistence type="predicted"/>
<organism evidence="1 2">
    <name type="scientific">Trichonephila clavipes</name>
    <name type="common">Golden silk orbweaver</name>
    <name type="synonym">Nephila clavipes</name>
    <dbReference type="NCBI Taxonomy" id="2585209"/>
    <lineage>
        <taxon>Eukaryota</taxon>
        <taxon>Metazoa</taxon>
        <taxon>Ecdysozoa</taxon>
        <taxon>Arthropoda</taxon>
        <taxon>Chelicerata</taxon>
        <taxon>Arachnida</taxon>
        <taxon>Araneae</taxon>
        <taxon>Araneomorphae</taxon>
        <taxon>Entelegynae</taxon>
        <taxon>Araneoidea</taxon>
        <taxon>Nephilidae</taxon>
        <taxon>Trichonephila</taxon>
    </lineage>
</organism>